<comment type="pathway">
    <text evidence="9">Cofactor biosynthesis; coenzyme A biosynthesis; CoA from (R)-pantothenate: step 4/5.</text>
</comment>
<feature type="binding site" evidence="9">
    <location>
        <begin position="88"/>
        <end position="90"/>
    </location>
    <ligand>
        <name>ATP</name>
        <dbReference type="ChEBI" id="CHEBI:30616"/>
    </ligand>
</feature>
<evidence type="ECO:0000256" key="4">
    <source>
        <dbReference type="ARBA" id="ARBA00022741"/>
    </source>
</evidence>
<evidence type="ECO:0000256" key="2">
    <source>
        <dbReference type="ARBA" id="ARBA00022679"/>
    </source>
</evidence>
<feature type="binding site" evidence="9">
    <location>
        <begin position="9"/>
        <end position="10"/>
    </location>
    <ligand>
        <name>ATP</name>
        <dbReference type="ChEBI" id="CHEBI:30616"/>
    </ligand>
</feature>
<protein>
    <recommendedName>
        <fullName evidence="9">Phosphopantetheine adenylyltransferase</fullName>
        <ecNumber evidence="9">2.7.7.3</ecNumber>
    </recommendedName>
    <alternativeName>
        <fullName evidence="9">Dephospho-CoA pyrophosphorylase</fullName>
    </alternativeName>
    <alternativeName>
        <fullName evidence="9">Pantetheine-phosphate adenylyltransferase</fullName>
        <shortName evidence="9">PPAT</shortName>
    </alternativeName>
</protein>
<dbReference type="EC" id="2.7.7.3" evidence="9"/>
<dbReference type="SUPFAM" id="SSF52374">
    <property type="entry name" value="Nucleotidylyl transferase"/>
    <property type="match status" value="1"/>
</dbReference>
<dbReference type="InterPro" id="IPR004821">
    <property type="entry name" value="Cyt_trans-like"/>
</dbReference>
<dbReference type="RefSeq" id="WP_338738211.1">
    <property type="nucleotide sequence ID" value="NZ_CP146612.1"/>
</dbReference>
<dbReference type="InterPro" id="IPR014729">
    <property type="entry name" value="Rossmann-like_a/b/a_fold"/>
</dbReference>
<dbReference type="NCBIfam" id="TIGR00125">
    <property type="entry name" value="cyt_tran_rel"/>
    <property type="match status" value="1"/>
</dbReference>
<dbReference type="PRINTS" id="PR01020">
    <property type="entry name" value="LPSBIOSNTHSS"/>
</dbReference>
<dbReference type="HAMAP" id="MF_00151">
    <property type="entry name" value="PPAT_bact"/>
    <property type="match status" value="1"/>
</dbReference>
<name>A0ABZ2JBK8_9CHLR</name>
<dbReference type="InterPro" id="IPR001980">
    <property type="entry name" value="PPAT"/>
</dbReference>
<evidence type="ECO:0000259" key="10">
    <source>
        <dbReference type="Pfam" id="PF01467"/>
    </source>
</evidence>
<feature type="binding site" evidence="9">
    <location>
        <position position="87"/>
    </location>
    <ligand>
        <name>substrate</name>
    </ligand>
</feature>
<evidence type="ECO:0000256" key="3">
    <source>
        <dbReference type="ARBA" id="ARBA00022695"/>
    </source>
</evidence>
<feature type="site" description="Transition state stabilizer" evidence="9">
    <location>
        <position position="17"/>
    </location>
</feature>
<dbReference type="Gene3D" id="3.40.50.620">
    <property type="entry name" value="HUPs"/>
    <property type="match status" value="1"/>
</dbReference>
<evidence type="ECO:0000313" key="12">
    <source>
        <dbReference type="Proteomes" id="UP001375370"/>
    </source>
</evidence>
<keyword evidence="12" id="KW-1185">Reference proteome</keyword>
<comment type="cofactor">
    <cofactor evidence="9">
        <name>Mg(2+)</name>
        <dbReference type="ChEBI" id="CHEBI:18420"/>
    </cofactor>
</comment>
<keyword evidence="1 9" id="KW-0963">Cytoplasm</keyword>
<comment type="subcellular location">
    <subcellularLocation>
        <location evidence="9">Cytoplasm</location>
    </subcellularLocation>
</comment>
<reference evidence="11 12" key="1">
    <citation type="submission" date="2024-03" db="EMBL/GenBank/DDBJ databases">
        <title>A Dehalogenimonas Isolated from Estuarine Sediments Dihaloeliminates Chlorinated Alkanes.</title>
        <authorList>
            <person name="Yang Y."/>
            <person name="Wang H."/>
        </authorList>
    </citation>
    <scope>NUCLEOTIDE SEQUENCE [LARGE SCALE GENOMIC DNA]</scope>
    <source>
        <strain evidence="11 12">W</strain>
    </source>
</reference>
<evidence type="ECO:0000313" key="11">
    <source>
        <dbReference type="EMBL" id="WWX25740.1"/>
    </source>
</evidence>
<feature type="binding site" evidence="9">
    <location>
        <position position="9"/>
    </location>
    <ligand>
        <name>substrate</name>
    </ligand>
</feature>
<evidence type="ECO:0000256" key="1">
    <source>
        <dbReference type="ARBA" id="ARBA00022490"/>
    </source>
</evidence>
<feature type="binding site" evidence="9">
    <location>
        <position position="98"/>
    </location>
    <ligand>
        <name>ATP</name>
        <dbReference type="ChEBI" id="CHEBI:30616"/>
    </ligand>
</feature>
<evidence type="ECO:0000256" key="6">
    <source>
        <dbReference type="ARBA" id="ARBA00022842"/>
    </source>
</evidence>
<feature type="binding site" evidence="9">
    <location>
        <begin position="123"/>
        <end position="129"/>
    </location>
    <ligand>
        <name>ATP</name>
        <dbReference type="ChEBI" id="CHEBI:30616"/>
    </ligand>
</feature>
<comment type="function">
    <text evidence="9">Reversibly transfers an adenylyl group from ATP to 4'-phosphopantetheine, yielding dephospho-CoA (dPCoA) and pyrophosphate.</text>
</comment>
<feature type="binding site" evidence="9">
    <location>
        <position position="17"/>
    </location>
    <ligand>
        <name>ATP</name>
        <dbReference type="ChEBI" id="CHEBI:30616"/>
    </ligand>
</feature>
<feature type="domain" description="Cytidyltransferase-like" evidence="10">
    <location>
        <begin position="5"/>
        <end position="133"/>
    </location>
</feature>
<dbReference type="EMBL" id="CP146612">
    <property type="protein sequence ID" value="WWX25740.1"/>
    <property type="molecule type" value="Genomic_DNA"/>
</dbReference>
<dbReference type="GO" id="GO:0004595">
    <property type="term" value="F:pantetheine-phosphate adenylyltransferase activity"/>
    <property type="evidence" value="ECO:0007669"/>
    <property type="project" value="UniProtKB-EC"/>
</dbReference>
<keyword evidence="5 9" id="KW-0067">ATP-binding</keyword>
<keyword evidence="2 9" id="KW-0808">Transferase</keyword>
<accession>A0ABZ2JBK8</accession>
<dbReference type="PANTHER" id="PTHR21342">
    <property type="entry name" value="PHOSPHOPANTETHEINE ADENYLYLTRANSFERASE"/>
    <property type="match status" value="1"/>
</dbReference>
<proteinExistence type="inferred from homology"/>
<evidence type="ECO:0000256" key="7">
    <source>
        <dbReference type="ARBA" id="ARBA00022993"/>
    </source>
</evidence>
<keyword evidence="3 9" id="KW-0548">Nucleotidyltransferase</keyword>
<organism evidence="11 12">
    <name type="scientific">Candidatus Dehalogenimonas loeffleri</name>
    <dbReference type="NCBI Taxonomy" id="3127115"/>
    <lineage>
        <taxon>Bacteria</taxon>
        <taxon>Bacillati</taxon>
        <taxon>Chloroflexota</taxon>
        <taxon>Dehalococcoidia</taxon>
        <taxon>Dehalococcoidales</taxon>
        <taxon>Dehalococcoidaceae</taxon>
        <taxon>Dehalogenimonas</taxon>
    </lineage>
</organism>
<feature type="binding site" evidence="9">
    <location>
        <position position="41"/>
    </location>
    <ligand>
        <name>substrate</name>
    </ligand>
</feature>
<evidence type="ECO:0000256" key="5">
    <source>
        <dbReference type="ARBA" id="ARBA00022840"/>
    </source>
</evidence>
<dbReference type="PANTHER" id="PTHR21342:SF1">
    <property type="entry name" value="PHOSPHOPANTETHEINE ADENYLYLTRANSFERASE"/>
    <property type="match status" value="1"/>
</dbReference>
<dbReference type="NCBIfam" id="TIGR01510">
    <property type="entry name" value="coaD_prev_kdtB"/>
    <property type="match status" value="1"/>
</dbReference>
<gene>
    <name evidence="9 11" type="primary">coaD</name>
    <name evidence="11" type="ORF">V8247_01865</name>
</gene>
<evidence type="ECO:0000256" key="9">
    <source>
        <dbReference type="HAMAP-Rule" id="MF_00151"/>
    </source>
</evidence>
<evidence type="ECO:0000256" key="8">
    <source>
        <dbReference type="ARBA" id="ARBA00029346"/>
    </source>
</evidence>
<sequence length="161" mass="17470">MKIALYPGSFDPITAGHIDIISRSARLFDQVIVGVYDTPDKKLMFNTAERVTLAARAIADLPNVVVKPFSGLMVEFARQQNVTTVVRGLRVNNDFELEFDMAMINRRLAPDIELVCLLASPDYQFLSSSILKEVARLGGDVTGLVPGFVADAVKAKVAGSG</sequence>
<feature type="binding site" evidence="9">
    <location>
        <position position="73"/>
    </location>
    <ligand>
        <name>substrate</name>
    </ligand>
</feature>
<comment type="catalytic activity">
    <reaction evidence="8 9">
        <text>(R)-4'-phosphopantetheine + ATP + H(+) = 3'-dephospho-CoA + diphosphate</text>
        <dbReference type="Rhea" id="RHEA:19801"/>
        <dbReference type="ChEBI" id="CHEBI:15378"/>
        <dbReference type="ChEBI" id="CHEBI:30616"/>
        <dbReference type="ChEBI" id="CHEBI:33019"/>
        <dbReference type="ChEBI" id="CHEBI:57328"/>
        <dbReference type="ChEBI" id="CHEBI:61723"/>
        <dbReference type="EC" id="2.7.7.3"/>
    </reaction>
</comment>
<comment type="similarity">
    <text evidence="9">Belongs to the bacterial CoaD family.</text>
</comment>
<keyword evidence="6 9" id="KW-0460">Magnesium</keyword>
<dbReference type="CDD" id="cd02163">
    <property type="entry name" value="PPAT"/>
    <property type="match status" value="1"/>
</dbReference>
<dbReference type="Pfam" id="PF01467">
    <property type="entry name" value="CTP_transf_like"/>
    <property type="match status" value="1"/>
</dbReference>
<keyword evidence="7 9" id="KW-0173">Coenzyme A biosynthesis</keyword>
<keyword evidence="4 9" id="KW-0547">Nucleotide-binding</keyword>
<dbReference type="Proteomes" id="UP001375370">
    <property type="component" value="Chromosome"/>
</dbReference>
<comment type="subunit">
    <text evidence="9">Homohexamer.</text>
</comment>